<gene>
    <name evidence="1" type="ORF">Mal52_56220</name>
</gene>
<evidence type="ECO:0000313" key="1">
    <source>
        <dbReference type="EMBL" id="QDU47094.1"/>
    </source>
</evidence>
<keyword evidence="2" id="KW-1185">Reference proteome</keyword>
<dbReference type="EMBL" id="CP036276">
    <property type="protein sequence ID" value="QDU47094.1"/>
    <property type="molecule type" value="Genomic_DNA"/>
</dbReference>
<evidence type="ECO:0000313" key="2">
    <source>
        <dbReference type="Proteomes" id="UP000319383"/>
    </source>
</evidence>
<sequence>MAEVGGWRRLAKTYACREKIDGTSWWMQSGSMGGLTGYGMSLNITANDQGLRIAVVPLVVFFSLFHPPLFIPWEEIQAVRSQMFFYQYVTLVFQAHPDIPFAISNRLAGKIQAASGQRWLEEA</sequence>
<proteinExistence type="predicted"/>
<reference evidence="1 2" key="1">
    <citation type="submission" date="2019-02" db="EMBL/GenBank/DDBJ databases">
        <title>Deep-cultivation of Planctomycetes and their phenomic and genomic characterization uncovers novel biology.</title>
        <authorList>
            <person name="Wiegand S."/>
            <person name="Jogler M."/>
            <person name="Boedeker C."/>
            <person name="Pinto D."/>
            <person name="Vollmers J."/>
            <person name="Rivas-Marin E."/>
            <person name="Kohn T."/>
            <person name="Peeters S.H."/>
            <person name="Heuer A."/>
            <person name="Rast P."/>
            <person name="Oberbeckmann S."/>
            <person name="Bunk B."/>
            <person name="Jeske O."/>
            <person name="Meyerdierks A."/>
            <person name="Storesund J.E."/>
            <person name="Kallscheuer N."/>
            <person name="Luecker S."/>
            <person name="Lage O.M."/>
            <person name="Pohl T."/>
            <person name="Merkel B.J."/>
            <person name="Hornburger P."/>
            <person name="Mueller R.-W."/>
            <person name="Bruemmer F."/>
            <person name="Labrenz M."/>
            <person name="Spormann A.M."/>
            <person name="Op den Camp H."/>
            <person name="Overmann J."/>
            <person name="Amann R."/>
            <person name="Jetten M.S.M."/>
            <person name="Mascher T."/>
            <person name="Medema M.H."/>
            <person name="Devos D.P."/>
            <person name="Kaster A.-K."/>
            <person name="Ovreas L."/>
            <person name="Rohde M."/>
            <person name="Galperin M.Y."/>
            <person name="Jogler C."/>
        </authorList>
    </citation>
    <scope>NUCLEOTIDE SEQUENCE [LARGE SCALE GENOMIC DNA]</scope>
    <source>
        <strain evidence="1 2">Mal52</strain>
    </source>
</reference>
<organism evidence="1 2">
    <name type="scientific">Symmachiella dynata</name>
    <dbReference type="NCBI Taxonomy" id="2527995"/>
    <lineage>
        <taxon>Bacteria</taxon>
        <taxon>Pseudomonadati</taxon>
        <taxon>Planctomycetota</taxon>
        <taxon>Planctomycetia</taxon>
        <taxon>Planctomycetales</taxon>
        <taxon>Planctomycetaceae</taxon>
        <taxon>Symmachiella</taxon>
    </lineage>
</organism>
<dbReference type="KEGG" id="sdyn:Mal52_56220"/>
<protein>
    <submittedName>
        <fullName evidence="1">Uncharacterized protein</fullName>
    </submittedName>
</protein>
<dbReference type="RefSeq" id="WP_145379755.1">
    <property type="nucleotide sequence ID" value="NZ_CP036276.1"/>
</dbReference>
<dbReference type="Proteomes" id="UP000319383">
    <property type="component" value="Chromosome"/>
</dbReference>
<dbReference type="AlphaFoldDB" id="A0A517ZX87"/>
<accession>A0A517ZX87</accession>
<name>A0A517ZX87_9PLAN</name>